<dbReference type="SUPFAM" id="SSF52540">
    <property type="entry name" value="P-loop containing nucleoside triphosphate hydrolases"/>
    <property type="match status" value="1"/>
</dbReference>
<evidence type="ECO:0000256" key="5">
    <source>
        <dbReference type="ARBA" id="ARBA00022967"/>
    </source>
</evidence>
<organism evidence="9 10">
    <name type="scientific">Roseibium aestuarii</name>
    <dbReference type="NCBI Taxonomy" id="2600299"/>
    <lineage>
        <taxon>Bacteria</taxon>
        <taxon>Pseudomonadati</taxon>
        <taxon>Pseudomonadota</taxon>
        <taxon>Alphaproteobacteria</taxon>
        <taxon>Hyphomicrobiales</taxon>
        <taxon>Stappiaceae</taxon>
        <taxon>Roseibium</taxon>
    </lineage>
</organism>
<dbReference type="NCBIfam" id="TIGR01189">
    <property type="entry name" value="ccmA"/>
    <property type="match status" value="1"/>
</dbReference>
<comment type="caution">
    <text evidence="9">The sequence shown here is derived from an EMBL/GenBank/DDBJ whole genome shotgun (WGS) entry which is preliminary data.</text>
</comment>
<evidence type="ECO:0000256" key="2">
    <source>
        <dbReference type="ARBA" id="ARBA00022741"/>
    </source>
</evidence>
<sequence length="228" mass="24476">MKLLAENIAIDRGGRRVFSGLSFDLDAGHALIVTGQNGIGKSSLLRTLAGLVPPTEGTLRLQGGETERSPAEHAHYFGHQSAVKPALTALENLEFWRDFLQPARPQAFSGFPVATDAALEMLGIGHTARLPAAYLSAGQTRRLALARLFVCPRPIWLMDEPTSALDTASEALLLTLMQDHLTHGGMILTATHTPLALRPSRTLHLEAADPADMPSADGEPDSLEEIYG</sequence>
<dbReference type="EMBL" id="JBHUFA010000016">
    <property type="protein sequence ID" value="MFD1697664.1"/>
    <property type="molecule type" value="Genomic_DNA"/>
</dbReference>
<dbReference type="PANTHER" id="PTHR43499">
    <property type="entry name" value="ABC TRANSPORTER I FAMILY MEMBER 1"/>
    <property type="match status" value="1"/>
</dbReference>
<evidence type="ECO:0000256" key="6">
    <source>
        <dbReference type="ARBA" id="ARBA00023136"/>
    </source>
</evidence>
<keyword evidence="3" id="KW-0201">Cytochrome c-type biogenesis</keyword>
<evidence type="ECO:0000256" key="4">
    <source>
        <dbReference type="ARBA" id="ARBA00022840"/>
    </source>
</evidence>
<evidence type="ECO:0000313" key="9">
    <source>
        <dbReference type="EMBL" id="MFD1697664.1"/>
    </source>
</evidence>
<keyword evidence="1" id="KW-0813">Transport</keyword>
<gene>
    <name evidence="9" type="primary">ccmA</name>
    <name evidence="9" type="ORF">ACFSC7_19260</name>
</gene>
<dbReference type="PROSITE" id="PS50893">
    <property type="entry name" value="ABC_TRANSPORTER_2"/>
    <property type="match status" value="1"/>
</dbReference>
<dbReference type="Pfam" id="PF00005">
    <property type="entry name" value="ABC_tran"/>
    <property type="match status" value="1"/>
</dbReference>
<keyword evidence="4 9" id="KW-0067">ATP-binding</keyword>
<dbReference type="PANTHER" id="PTHR43499:SF1">
    <property type="entry name" value="ABC TRANSPORTER I FAMILY MEMBER 1"/>
    <property type="match status" value="1"/>
</dbReference>
<dbReference type="SMART" id="SM00382">
    <property type="entry name" value="AAA"/>
    <property type="match status" value="1"/>
</dbReference>
<dbReference type="Proteomes" id="UP001597327">
    <property type="component" value="Unassembled WGS sequence"/>
</dbReference>
<feature type="domain" description="ABC transporter" evidence="8">
    <location>
        <begin position="3"/>
        <end position="226"/>
    </location>
</feature>
<evidence type="ECO:0000256" key="3">
    <source>
        <dbReference type="ARBA" id="ARBA00022748"/>
    </source>
</evidence>
<dbReference type="RefSeq" id="WP_149893419.1">
    <property type="nucleotide sequence ID" value="NZ_JBHUFA010000016.1"/>
</dbReference>
<evidence type="ECO:0000256" key="7">
    <source>
        <dbReference type="SAM" id="MobiDB-lite"/>
    </source>
</evidence>
<keyword evidence="2" id="KW-0547">Nucleotide-binding</keyword>
<dbReference type="GO" id="GO:0005524">
    <property type="term" value="F:ATP binding"/>
    <property type="evidence" value="ECO:0007669"/>
    <property type="project" value="UniProtKB-KW"/>
</dbReference>
<keyword evidence="5" id="KW-1278">Translocase</keyword>
<feature type="compositionally biased region" description="Acidic residues" evidence="7">
    <location>
        <begin position="218"/>
        <end position="228"/>
    </location>
</feature>
<accession>A0ABW4K108</accession>
<evidence type="ECO:0000313" key="10">
    <source>
        <dbReference type="Proteomes" id="UP001597327"/>
    </source>
</evidence>
<proteinExistence type="predicted"/>
<reference evidence="10" key="1">
    <citation type="journal article" date="2019" name="Int. J. Syst. Evol. Microbiol.">
        <title>The Global Catalogue of Microorganisms (GCM) 10K type strain sequencing project: providing services to taxonomists for standard genome sequencing and annotation.</title>
        <authorList>
            <consortium name="The Broad Institute Genomics Platform"/>
            <consortium name="The Broad Institute Genome Sequencing Center for Infectious Disease"/>
            <person name="Wu L."/>
            <person name="Ma J."/>
        </authorList>
    </citation>
    <scope>NUCLEOTIDE SEQUENCE [LARGE SCALE GENOMIC DNA]</scope>
    <source>
        <strain evidence="10">JCM 3369</strain>
    </source>
</reference>
<dbReference type="InterPro" id="IPR003439">
    <property type="entry name" value="ABC_transporter-like_ATP-bd"/>
</dbReference>
<evidence type="ECO:0000256" key="1">
    <source>
        <dbReference type="ARBA" id="ARBA00022448"/>
    </source>
</evidence>
<dbReference type="InterPro" id="IPR027417">
    <property type="entry name" value="P-loop_NTPase"/>
</dbReference>
<dbReference type="InterPro" id="IPR003593">
    <property type="entry name" value="AAA+_ATPase"/>
</dbReference>
<dbReference type="Gene3D" id="3.40.50.300">
    <property type="entry name" value="P-loop containing nucleotide triphosphate hydrolases"/>
    <property type="match status" value="1"/>
</dbReference>
<protein>
    <submittedName>
        <fullName evidence="9">Heme ABC exporter ATP-binding protein CcmA</fullName>
    </submittedName>
</protein>
<name>A0ABW4K108_9HYPH</name>
<keyword evidence="6" id="KW-0472">Membrane</keyword>
<keyword evidence="10" id="KW-1185">Reference proteome</keyword>
<dbReference type="InterPro" id="IPR005895">
    <property type="entry name" value="ABC_transptr_haem_export_CcmA"/>
</dbReference>
<evidence type="ECO:0000259" key="8">
    <source>
        <dbReference type="PROSITE" id="PS50893"/>
    </source>
</evidence>
<feature type="region of interest" description="Disordered" evidence="7">
    <location>
        <begin position="209"/>
        <end position="228"/>
    </location>
</feature>